<organism evidence="2 3">
    <name type="scientific">Caerostris darwini</name>
    <dbReference type="NCBI Taxonomy" id="1538125"/>
    <lineage>
        <taxon>Eukaryota</taxon>
        <taxon>Metazoa</taxon>
        <taxon>Ecdysozoa</taxon>
        <taxon>Arthropoda</taxon>
        <taxon>Chelicerata</taxon>
        <taxon>Arachnida</taxon>
        <taxon>Araneae</taxon>
        <taxon>Araneomorphae</taxon>
        <taxon>Entelegynae</taxon>
        <taxon>Araneoidea</taxon>
        <taxon>Araneidae</taxon>
        <taxon>Caerostris</taxon>
    </lineage>
</organism>
<sequence length="89" mass="9944">MEGWGPRLPPFDSLGEKKGVGVQFPGIGSKPQPRTKKKMLTHPRIRLSGNCRVAARSVRDEDPSRTGSKQKPSPLQVDTRAEEREIYMS</sequence>
<evidence type="ECO:0000313" key="3">
    <source>
        <dbReference type="Proteomes" id="UP001054837"/>
    </source>
</evidence>
<comment type="caution">
    <text evidence="2">The sequence shown here is derived from an EMBL/GenBank/DDBJ whole genome shotgun (WGS) entry which is preliminary data.</text>
</comment>
<protein>
    <submittedName>
        <fullName evidence="2">Uncharacterized protein</fullName>
    </submittedName>
</protein>
<dbReference type="EMBL" id="BPLQ01010221">
    <property type="protein sequence ID" value="GIY49361.1"/>
    <property type="molecule type" value="Genomic_DNA"/>
</dbReference>
<proteinExistence type="predicted"/>
<evidence type="ECO:0000313" key="2">
    <source>
        <dbReference type="EMBL" id="GIY49361.1"/>
    </source>
</evidence>
<feature type="compositionally biased region" description="Basic and acidic residues" evidence="1">
    <location>
        <begin position="79"/>
        <end position="89"/>
    </location>
</feature>
<dbReference type="AlphaFoldDB" id="A0AAV4TV45"/>
<keyword evidence="3" id="KW-1185">Reference proteome</keyword>
<name>A0AAV4TV45_9ARAC</name>
<gene>
    <name evidence="2" type="ORF">CDAR_600531</name>
</gene>
<accession>A0AAV4TV45</accession>
<reference evidence="2 3" key="1">
    <citation type="submission" date="2021-06" db="EMBL/GenBank/DDBJ databases">
        <title>Caerostris darwini draft genome.</title>
        <authorList>
            <person name="Kono N."/>
            <person name="Arakawa K."/>
        </authorList>
    </citation>
    <scope>NUCLEOTIDE SEQUENCE [LARGE SCALE GENOMIC DNA]</scope>
</reference>
<feature type="region of interest" description="Disordered" evidence="1">
    <location>
        <begin position="1"/>
        <end position="89"/>
    </location>
</feature>
<evidence type="ECO:0000256" key="1">
    <source>
        <dbReference type="SAM" id="MobiDB-lite"/>
    </source>
</evidence>
<dbReference type="Proteomes" id="UP001054837">
    <property type="component" value="Unassembled WGS sequence"/>
</dbReference>
<feature type="compositionally biased region" description="Basic residues" evidence="1">
    <location>
        <begin position="33"/>
        <end position="45"/>
    </location>
</feature>